<dbReference type="InterPro" id="IPR001753">
    <property type="entry name" value="Enoyl-CoA_hydra/iso"/>
</dbReference>
<dbReference type="PROSITE" id="PS00166">
    <property type="entry name" value="ENOYL_COA_HYDRATASE"/>
    <property type="match status" value="1"/>
</dbReference>
<dbReference type="PANTHER" id="PTHR43459">
    <property type="entry name" value="ENOYL-COA HYDRATASE"/>
    <property type="match status" value="1"/>
</dbReference>
<keyword evidence="4" id="KW-1185">Reference proteome</keyword>
<reference evidence="3 4" key="1">
    <citation type="journal article" date="2015" name="Int. J. Syst. Evol. Microbiol.">
        <title>Gemmobacter intermedius sp. nov., isolated from a white stork (Ciconia ciconia).</title>
        <authorList>
            <person name="Kampfer P."/>
            <person name="Jerzak L."/>
            <person name="Wilharm G."/>
            <person name="Golke J."/>
            <person name="Busse H.J."/>
            <person name="Glaeser S.P."/>
        </authorList>
    </citation>
    <scope>NUCLEOTIDE SEQUENCE [LARGE SCALE GENOMIC DNA]</scope>
    <source>
        <strain evidence="3 4">119/4</strain>
    </source>
</reference>
<dbReference type="InterPro" id="IPR029045">
    <property type="entry name" value="ClpP/crotonase-like_dom_sf"/>
</dbReference>
<comment type="similarity">
    <text evidence="1 2">Belongs to the enoyl-CoA hydratase/isomerase family.</text>
</comment>
<evidence type="ECO:0000313" key="3">
    <source>
        <dbReference type="EMBL" id="RWY40432.1"/>
    </source>
</evidence>
<dbReference type="Proteomes" id="UP000287168">
    <property type="component" value="Unassembled WGS sequence"/>
</dbReference>
<gene>
    <name evidence="3" type="ORF">EP867_12235</name>
</gene>
<organism evidence="3 4">
    <name type="scientific">Falsigemmobacter intermedius</name>
    <dbReference type="NCBI Taxonomy" id="1553448"/>
    <lineage>
        <taxon>Bacteria</taxon>
        <taxon>Pseudomonadati</taxon>
        <taxon>Pseudomonadota</taxon>
        <taxon>Alphaproteobacteria</taxon>
        <taxon>Rhodobacterales</taxon>
        <taxon>Paracoccaceae</taxon>
        <taxon>Falsigemmobacter</taxon>
    </lineage>
</organism>
<dbReference type="GO" id="GO:0003824">
    <property type="term" value="F:catalytic activity"/>
    <property type="evidence" value="ECO:0007669"/>
    <property type="project" value="InterPro"/>
</dbReference>
<dbReference type="SUPFAM" id="SSF52096">
    <property type="entry name" value="ClpP/crotonase"/>
    <property type="match status" value="1"/>
</dbReference>
<dbReference type="AlphaFoldDB" id="A0A444MAE2"/>
<dbReference type="Gene3D" id="1.10.12.10">
    <property type="entry name" value="Lyase 2-enoyl-coa Hydratase, Chain A, domain 2"/>
    <property type="match status" value="1"/>
</dbReference>
<sequence>MTRLILEKEGALARLTMEGPARNALTLDLQRNLRAALSDLTAAGETRLLILRGAGGAFCSGASLGDLQGAGTESLGTTVSRQMEEISNRVIEDLQSVPFTTISVVEGAAAGAGASLALATDLTLAAESAFFLFPFAPNLGLMPDLGATHVLSERLGQARAMGVSLLGGRLSGRQAADWGLIWQALPDADLENGLETVVQSLLAAPAGMAPALRRLFAAARGNDLCSQMALEAEVQRHHLDSAAFEEGRRAFLEKRPARFHGPA</sequence>
<evidence type="ECO:0000256" key="1">
    <source>
        <dbReference type="ARBA" id="ARBA00005254"/>
    </source>
</evidence>
<comment type="caution">
    <text evidence="3">The sequence shown here is derived from an EMBL/GenBank/DDBJ whole genome shotgun (WGS) entry which is preliminary data.</text>
</comment>
<evidence type="ECO:0000313" key="4">
    <source>
        <dbReference type="Proteomes" id="UP000287168"/>
    </source>
</evidence>
<proteinExistence type="inferred from homology"/>
<dbReference type="OrthoDB" id="9795613at2"/>
<dbReference type="InterPro" id="IPR014748">
    <property type="entry name" value="Enoyl-CoA_hydra_C"/>
</dbReference>
<dbReference type="Gene3D" id="3.90.226.10">
    <property type="entry name" value="2-enoyl-CoA Hydratase, Chain A, domain 1"/>
    <property type="match status" value="1"/>
</dbReference>
<dbReference type="RefSeq" id="WP_128489606.1">
    <property type="nucleotide sequence ID" value="NZ_JBHLXB010000001.1"/>
</dbReference>
<accession>A0A444MAE2</accession>
<evidence type="ECO:0000256" key="2">
    <source>
        <dbReference type="RuleBase" id="RU003707"/>
    </source>
</evidence>
<protein>
    <submittedName>
        <fullName evidence="3">Enoyl-CoA hydratase</fullName>
    </submittedName>
</protein>
<dbReference type="CDD" id="cd06558">
    <property type="entry name" value="crotonase-like"/>
    <property type="match status" value="1"/>
</dbReference>
<dbReference type="InterPro" id="IPR018376">
    <property type="entry name" value="Enoyl-CoA_hyd/isom_CS"/>
</dbReference>
<dbReference type="Pfam" id="PF00378">
    <property type="entry name" value="ECH_1"/>
    <property type="match status" value="1"/>
</dbReference>
<dbReference type="PANTHER" id="PTHR43459:SF1">
    <property type="entry name" value="EG:BACN32G11.4 PROTEIN"/>
    <property type="match status" value="1"/>
</dbReference>
<dbReference type="EMBL" id="SBLC01000016">
    <property type="protein sequence ID" value="RWY40432.1"/>
    <property type="molecule type" value="Genomic_DNA"/>
</dbReference>
<name>A0A444MAE2_9RHOB</name>